<gene>
    <name evidence="1" type="ORF">CEXT_156241</name>
</gene>
<dbReference type="EMBL" id="BPLR01018710">
    <property type="protein sequence ID" value="GIZ01707.1"/>
    <property type="molecule type" value="Genomic_DNA"/>
</dbReference>
<comment type="caution">
    <text evidence="1">The sequence shown here is derived from an EMBL/GenBank/DDBJ whole genome shotgun (WGS) entry which is preliminary data.</text>
</comment>
<evidence type="ECO:0000313" key="2">
    <source>
        <dbReference type="Proteomes" id="UP001054945"/>
    </source>
</evidence>
<dbReference type="Proteomes" id="UP001054945">
    <property type="component" value="Unassembled WGS sequence"/>
</dbReference>
<proteinExistence type="predicted"/>
<protein>
    <submittedName>
        <fullName evidence="1">Uncharacterized protein</fullName>
    </submittedName>
</protein>
<dbReference type="AlphaFoldDB" id="A0AAV4Y381"/>
<name>A0AAV4Y381_CAEEX</name>
<accession>A0AAV4Y381</accession>
<organism evidence="1 2">
    <name type="scientific">Caerostris extrusa</name>
    <name type="common">Bark spider</name>
    <name type="synonym">Caerostris bankana</name>
    <dbReference type="NCBI Taxonomy" id="172846"/>
    <lineage>
        <taxon>Eukaryota</taxon>
        <taxon>Metazoa</taxon>
        <taxon>Ecdysozoa</taxon>
        <taxon>Arthropoda</taxon>
        <taxon>Chelicerata</taxon>
        <taxon>Arachnida</taxon>
        <taxon>Araneae</taxon>
        <taxon>Araneomorphae</taxon>
        <taxon>Entelegynae</taxon>
        <taxon>Araneoidea</taxon>
        <taxon>Araneidae</taxon>
        <taxon>Caerostris</taxon>
    </lineage>
</organism>
<evidence type="ECO:0000313" key="1">
    <source>
        <dbReference type="EMBL" id="GIZ01707.1"/>
    </source>
</evidence>
<sequence length="91" mass="10544">MKVRLPSRVTDGSPKLNGFIAALLFAMSYESTSEISPLNKRHLIPLSSFGRTSSLLFFFRAARCQWGRRERTLSVTRFRKKRKNFVSPYDD</sequence>
<reference evidence="1 2" key="1">
    <citation type="submission" date="2021-06" db="EMBL/GenBank/DDBJ databases">
        <title>Caerostris extrusa draft genome.</title>
        <authorList>
            <person name="Kono N."/>
            <person name="Arakawa K."/>
        </authorList>
    </citation>
    <scope>NUCLEOTIDE SEQUENCE [LARGE SCALE GENOMIC DNA]</scope>
</reference>
<keyword evidence="2" id="KW-1185">Reference proteome</keyword>